<dbReference type="EMBL" id="CSAD01000821">
    <property type="protein sequence ID" value="COW47443.1"/>
    <property type="molecule type" value="Genomic_DNA"/>
</dbReference>
<dbReference type="EMBL" id="CFOH01001609">
    <property type="protein sequence ID" value="CFE88425.1"/>
    <property type="molecule type" value="Genomic_DNA"/>
</dbReference>
<dbReference type="EMBL" id="CSAE01000760">
    <property type="protein sequence ID" value="COW87912.1"/>
    <property type="molecule type" value="Genomic_DNA"/>
</dbReference>
<organism evidence="6 8">
    <name type="scientific">Mycobacterium tuberculosis</name>
    <dbReference type="NCBI Taxonomy" id="1773"/>
    <lineage>
        <taxon>Bacteria</taxon>
        <taxon>Bacillati</taxon>
        <taxon>Actinomycetota</taxon>
        <taxon>Actinomycetes</taxon>
        <taxon>Mycobacteriales</taxon>
        <taxon>Mycobacteriaceae</taxon>
        <taxon>Mycobacterium</taxon>
        <taxon>Mycobacterium tuberculosis complex</taxon>
    </lineage>
</organism>
<evidence type="ECO:0000313" key="5">
    <source>
        <dbReference type="EMBL" id="COW47443.1"/>
    </source>
</evidence>
<dbReference type="Proteomes" id="UP000046947">
    <property type="component" value="Unassembled WGS sequence"/>
</dbReference>
<dbReference type="Proteomes" id="UP000048600">
    <property type="component" value="Unassembled WGS sequence"/>
</dbReference>
<reference evidence="8 9" key="2">
    <citation type="submission" date="2015-03" db="EMBL/GenBank/DDBJ databases">
        <authorList>
            <consortium name="Pathogen Informatics"/>
        </authorList>
    </citation>
    <scope>NUCLEOTIDE SEQUENCE [LARGE SCALE GENOMIC DNA]</scope>
    <source>
        <strain evidence="3 14">Bir 185</strain>
        <strain evidence="2 11">C09601061</strain>
        <strain evidence="4 9">D00501624</strain>
        <strain evidence="5 10">G09801536</strain>
        <strain evidence="1 12">H09601792</strain>
        <strain evidence="8">K00500041</strain>
        <strain evidence="7 13">P00601463</strain>
    </source>
</reference>
<protein>
    <submittedName>
        <fullName evidence="6">Uncharacterized protein</fullName>
    </submittedName>
</protein>
<dbReference type="EMBL" id="CNFT01001113">
    <property type="protein sequence ID" value="CKS87114.1"/>
    <property type="molecule type" value="Genomic_DNA"/>
</dbReference>
<evidence type="ECO:0000313" key="14">
    <source>
        <dbReference type="Proteomes" id="UP000050164"/>
    </source>
</evidence>
<gene>
    <name evidence="2" type="ORF">ERS007657_01924</name>
    <name evidence="4" type="ORF">ERS007661_02465</name>
    <name evidence="5" type="ORF">ERS007679_03911</name>
    <name evidence="1" type="ORF">ERS007688_04680</name>
    <name evidence="6" type="ORF">ERS007703_04383</name>
    <name evidence="7" type="ORF">ERS007741_04527</name>
    <name evidence="3" type="ORF">ERS027659_03670</name>
</gene>
<evidence type="ECO:0000313" key="3">
    <source>
        <dbReference type="EMBL" id="CKS87114.1"/>
    </source>
</evidence>
<evidence type="ECO:0000313" key="8">
    <source>
        <dbReference type="Proteomes" id="UP000038802"/>
    </source>
</evidence>
<dbReference type="EMBL" id="CQQC01000870">
    <property type="protein sequence ID" value="CNV46961.1"/>
    <property type="molecule type" value="Genomic_DNA"/>
</dbReference>
<evidence type="ECO:0000313" key="11">
    <source>
        <dbReference type="Proteomes" id="UP000046680"/>
    </source>
</evidence>
<evidence type="ECO:0000313" key="13">
    <source>
        <dbReference type="Proteomes" id="UP000048600"/>
    </source>
</evidence>
<name>A0A0U0SKX1_MYCTX</name>
<evidence type="ECO:0000313" key="9">
    <source>
        <dbReference type="Proteomes" id="UP000039217"/>
    </source>
</evidence>
<dbReference type="Proteomes" id="UP000039217">
    <property type="component" value="Unassembled WGS sequence"/>
</dbReference>
<evidence type="ECO:0000313" key="7">
    <source>
        <dbReference type="EMBL" id="COX55394.1"/>
    </source>
</evidence>
<evidence type="ECO:0000313" key="10">
    <source>
        <dbReference type="Proteomes" id="UP000045842"/>
    </source>
</evidence>
<proteinExistence type="predicted"/>
<dbReference type="Proteomes" id="UP000045842">
    <property type="component" value="Unassembled WGS sequence"/>
</dbReference>
<dbReference type="Proteomes" id="UP000038802">
    <property type="component" value="Unassembled WGS sequence"/>
</dbReference>
<dbReference type="EMBL" id="CHKL01001000">
    <property type="protein sequence ID" value="COX55394.1"/>
    <property type="molecule type" value="Genomic_DNA"/>
</dbReference>
<evidence type="ECO:0000313" key="12">
    <source>
        <dbReference type="Proteomes" id="UP000046947"/>
    </source>
</evidence>
<evidence type="ECO:0000313" key="6">
    <source>
        <dbReference type="EMBL" id="COW87912.1"/>
    </source>
</evidence>
<evidence type="ECO:0000313" key="2">
    <source>
        <dbReference type="EMBL" id="CFR81282.1"/>
    </source>
</evidence>
<dbReference type="EMBL" id="CGCX01000666">
    <property type="protein sequence ID" value="CFR81282.1"/>
    <property type="molecule type" value="Genomic_DNA"/>
</dbReference>
<dbReference type="Proteomes" id="UP000046680">
    <property type="component" value="Unassembled WGS sequence"/>
</dbReference>
<dbReference type="Proteomes" id="UP000050164">
    <property type="component" value="Unassembled WGS sequence"/>
</dbReference>
<reference evidence="6" key="1">
    <citation type="submission" date="2015-03" db="EMBL/GenBank/DDBJ databases">
        <authorList>
            <person name="Murphy D."/>
        </authorList>
    </citation>
    <scope>NUCLEOTIDE SEQUENCE [LARGE SCALE GENOMIC DNA]</scope>
    <source>
        <strain evidence="6">K00500041</strain>
    </source>
</reference>
<accession>A0A0U0SKX1</accession>
<evidence type="ECO:0000313" key="4">
    <source>
        <dbReference type="EMBL" id="CNV46961.1"/>
    </source>
</evidence>
<dbReference type="AlphaFoldDB" id="A0A0U0SKX1"/>
<evidence type="ECO:0000313" key="1">
    <source>
        <dbReference type="EMBL" id="CFE88425.1"/>
    </source>
</evidence>
<sequence>MSANASLAEVVTSPTTCTCPVVTSVSTATRERGSAARSASRTESLMASQILSGCPSVTDSLVNSRPFSLTIVILPINS</sequence>